<evidence type="ECO:0000313" key="3">
    <source>
        <dbReference type="Proteomes" id="UP001176940"/>
    </source>
</evidence>
<accession>A0ABN9LKG1</accession>
<protein>
    <recommendedName>
        <fullName evidence="4">Ubiquinone biosynthesis monooxygenase COQ6, mitochondrial</fullName>
    </recommendedName>
</protein>
<feature type="region of interest" description="Disordered" evidence="1">
    <location>
        <begin position="1"/>
        <end position="24"/>
    </location>
</feature>
<proteinExistence type="predicted"/>
<dbReference type="Proteomes" id="UP001176940">
    <property type="component" value="Unassembled WGS sequence"/>
</dbReference>
<name>A0ABN9LKG1_9NEOB</name>
<comment type="caution">
    <text evidence="2">The sequence shown here is derived from an EMBL/GenBank/DDBJ whole genome shotgun (WGS) entry which is preliminary data.</text>
</comment>
<keyword evidence="3" id="KW-1185">Reference proteome</keyword>
<dbReference type="SUPFAM" id="SSF51905">
    <property type="entry name" value="FAD/NAD(P)-binding domain"/>
    <property type="match status" value="1"/>
</dbReference>
<evidence type="ECO:0000256" key="1">
    <source>
        <dbReference type="SAM" id="MobiDB-lite"/>
    </source>
</evidence>
<evidence type="ECO:0000313" key="2">
    <source>
        <dbReference type="EMBL" id="CAJ0940806.1"/>
    </source>
</evidence>
<reference evidence="2" key="1">
    <citation type="submission" date="2023-07" db="EMBL/GenBank/DDBJ databases">
        <authorList>
            <person name="Stuckert A."/>
        </authorList>
    </citation>
    <scope>NUCLEOTIDE SEQUENCE</scope>
</reference>
<gene>
    <name evidence="2" type="ORF">RIMI_LOCUS8946703</name>
</gene>
<organism evidence="2 3">
    <name type="scientific">Ranitomeya imitator</name>
    <name type="common">mimic poison frog</name>
    <dbReference type="NCBI Taxonomy" id="111125"/>
    <lineage>
        <taxon>Eukaryota</taxon>
        <taxon>Metazoa</taxon>
        <taxon>Chordata</taxon>
        <taxon>Craniata</taxon>
        <taxon>Vertebrata</taxon>
        <taxon>Euteleostomi</taxon>
        <taxon>Amphibia</taxon>
        <taxon>Batrachia</taxon>
        <taxon>Anura</taxon>
        <taxon>Neobatrachia</taxon>
        <taxon>Hyloidea</taxon>
        <taxon>Dendrobatidae</taxon>
        <taxon>Dendrobatinae</taxon>
        <taxon>Ranitomeya</taxon>
    </lineage>
</organism>
<dbReference type="InterPro" id="IPR051205">
    <property type="entry name" value="UbiH/COQ6_monooxygenase"/>
</dbReference>
<dbReference type="Gene3D" id="3.50.50.60">
    <property type="entry name" value="FAD/NAD(P)-binding domain"/>
    <property type="match status" value="1"/>
</dbReference>
<dbReference type="PANTHER" id="PTHR43876:SF7">
    <property type="entry name" value="UBIQUINONE BIOSYNTHESIS MONOOXYGENASE COQ6, MITOCHONDRIAL"/>
    <property type="match status" value="1"/>
</dbReference>
<sequence>MTVELNNEEKQRVRQSGAVSLRSHCEDEEADCEDEGGSEMPLPLCLPVVPRCLVPHLCRSAASSTSSVLYDVIISGGGMVGSAMACAIGSHPHLRHKRILLLEAGQRKVWEPLPEQFSNRVSSITPGSATLLSSIGAWDHICAMRLKPVKRMQVWDACSDALITFDNEGMANMGYIVENDVITSALTRQLDTILTLRAKTKANWSRIWCNGKPPTTALRAQWPQKPAQAKMVLPQSFNY</sequence>
<dbReference type="PANTHER" id="PTHR43876">
    <property type="entry name" value="UBIQUINONE BIOSYNTHESIS MONOOXYGENASE COQ6, MITOCHONDRIAL"/>
    <property type="match status" value="1"/>
</dbReference>
<evidence type="ECO:0008006" key="4">
    <source>
        <dbReference type="Google" id="ProtNLM"/>
    </source>
</evidence>
<dbReference type="InterPro" id="IPR036188">
    <property type="entry name" value="FAD/NAD-bd_sf"/>
</dbReference>
<dbReference type="EMBL" id="CAUEEQ010018161">
    <property type="protein sequence ID" value="CAJ0940806.1"/>
    <property type="molecule type" value="Genomic_DNA"/>
</dbReference>